<sequence>MDEISYTAQWTAAARALESERPSGRLFRDDYARSLAAPRGFELLERYKGAGVAEFIAVRTRYMDDSVARALAGGDISQVAIVASGMDTRPYRLDWPEGTVVYELDHVALLDEKYRRLSDLGSKPSVQTVPVPADLAEDWRTPLAEAGFDAEQPTLWVAEGLLFFLEHHQAAQLLSDLAAASAPGSWLATDMTSAALLKHPMTQSFLTSLAADGTPWRFGTDDPAAFLLDCGWTLSDLKQPGEPGAGEQRWPYPPPPADAPGAPRNWLVNATPSQAPANARKGAL</sequence>
<dbReference type="InterPro" id="IPR029063">
    <property type="entry name" value="SAM-dependent_MTases_sf"/>
</dbReference>
<accession>A0ABW3B9M6</accession>
<proteinExistence type="inferred from homology"/>
<dbReference type="NCBIfam" id="TIGR00027">
    <property type="entry name" value="mthyl_TIGR00027"/>
    <property type="match status" value="1"/>
</dbReference>
<keyword evidence="4 8" id="KW-0808">Transferase</keyword>
<name>A0ABW3B9M6_9ACTN</name>
<keyword evidence="9" id="KW-1185">Reference proteome</keyword>
<evidence type="ECO:0000256" key="3">
    <source>
        <dbReference type="ARBA" id="ARBA00022603"/>
    </source>
</evidence>
<comment type="similarity">
    <text evidence="2 6">Belongs to the UPF0677 family.</text>
</comment>
<gene>
    <name evidence="8" type="ORF">ACFQZU_00445</name>
</gene>
<dbReference type="EC" id="2.1.1.-" evidence="6"/>
<dbReference type="PANTHER" id="PTHR43619:SF2">
    <property type="entry name" value="S-ADENOSYL-L-METHIONINE-DEPENDENT METHYLTRANSFERASES SUPERFAMILY PROTEIN"/>
    <property type="match status" value="1"/>
</dbReference>
<dbReference type="InterPro" id="IPR007213">
    <property type="entry name" value="Ppm1/Ppm2/Tcmp"/>
</dbReference>
<evidence type="ECO:0000256" key="7">
    <source>
        <dbReference type="SAM" id="MobiDB-lite"/>
    </source>
</evidence>
<dbReference type="GO" id="GO:0032259">
    <property type="term" value="P:methylation"/>
    <property type="evidence" value="ECO:0007669"/>
    <property type="project" value="UniProtKB-KW"/>
</dbReference>
<protein>
    <recommendedName>
        <fullName evidence="6">S-adenosyl-L-methionine-dependent methyltransferase</fullName>
        <ecNumber evidence="6">2.1.1.-</ecNumber>
    </recommendedName>
</protein>
<keyword evidence="5 6" id="KW-0949">S-adenosyl-L-methionine</keyword>
<dbReference type="GO" id="GO:0008168">
    <property type="term" value="F:methyltransferase activity"/>
    <property type="evidence" value="ECO:0007669"/>
    <property type="project" value="UniProtKB-KW"/>
</dbReference>
<dbReference type="SUPFAM" id="SSF53335">
    <property type="entry name" value="S-adenosyl-L-methionine-dependent methyltransferases"/>
    <property type="match status" value="1"/>
</dbReference>
<evidence type="ECO:0000256" key="5">
    <source>
        <dbReference type="ARBA" id="ARBA00022691"/>
    </source>
</evidence>
<dbReference type="EMBL" id="JBHTHR010000004">
    <property type="protein sequence ID" value="MFD0799790.1"/>
    <property type="molecule type" value="Genomic_DNA"/>
</dbReference>
<evidence type="ECO:0000313" key="9">
    <source>
        <dbReference type="Proteomes" id="UP001596956"/>
    </source>
</evidence>
<dbReference type="PANTHER" id="PTHR43619">
    <property type="entry name" value="S-ADENOSYL-L-METHIONINE-DEPENDENT METHYLTRANSFERASE YKTD-RELATED"/>
    <property type="match status" value="1"/>
</dbReference>
<reference evidence="9" key="1">
    <citation type="journal article" date="2019" name="Int. J. Syst. Evol. Microbiol.">
        <title>The Global Catalogue of Microorganisms (GCM) 10K type strain sequencing project: providing services to taxonomists for standard genome sequencing and annotation.</title>
        <authorList>
            <consortium name="The Broad Institute Genomics Platform"/>
            <consortium name="The Broad Institute Genome Sequencing Center for Infectious Disease"/>
            <person name="Wu L."/>
            <person name="Ma J."/>
        </authorList>
    </citation>
    <scope>NUCLEOTIDE SEQUENCE [LARGE SCALE GENOMIC DNA]</scope>
    <source>
        <strain evidence="9">CCUG 63369</strain>
    </source>
</reference>
<comment type="function">
    <text evidence="1 6">Exhibits S-adenosyl-L-methionine-dependent methyltransferase activity.</text>
</comment>
<dbReference type="Pfam" id="PF04072">
    <property type="entry name" value="LCM"/>
    <property type="match status" value="1"/>
</dbReference>
<dbReference type="InterPro" id="IPR011610">
    <property type="entry name" value="SAM_mthyl_Trfase_ML2640-like"/>
</dbReference>
<feature type="region of interest" description="Disordered" evidence="7">
    <location>
        <begin position="238"/>
        <end position="284"/>
    </location>
</feature>
<evidence type="ECO:0000256" key="6">
    <source>
        <dbReference type="RuleBase" id="RU362030"/>
    </source>
</evidence>
<organism evidence="8 9">
    <name type="scientific">Streptomonospora algeriensis</name>
    <dbReference type="NCBI Taxonomy" id="995084"/>
    <lineage>
        <taxon>Bacteria</taxon>
        <taxon>Bacillati</taxon>
        <taxon>Actinomycetota</taxon>
        <taxon>Actinomycetes</taxon>
        <taxon>Streptosporangiales</taxon>
        <taxon>Nocardiopsidaceae</taxon>
        <taxon>Streptomonospora</taxon>
    </lineage>
</organism>
<evidence type="ECO:0000256" key="4">
    <source>
        <dbReference type="ARBA" id="ARBA00022679"/>
    </source>
</evidence>
<dbReference type="Gene3D" id="3.40.50.150">
    <property type="entry name" value="Vaccinia Virus protein VP39"/>
    <property type="match status" value="1"/>
</dbReference>
<evidence type="ECO:0000256" key="1">
    <source>
        <dbReference type="ARBA" id="ARBA00003907"/>
    </source>
</evidence>
<keyword evidence="3 6" id="KW-0489">Methyltransferase</keyword>
<dbReference type="Proteomes" id="UP001596956">
    <property type="component" value="Unassembled WGS sequence"/>
</dbReference>
<evidence type="ECO:0000256" key="2">
    <source>
        <dbReference type="ARBA" id="ARBA00008138"/>
    </source>
</evidence>
<evidence type="ECO:0000313" key="8">
    <source>
        <dbReference type="EMBL" id="MFD0799790.1"/>
    </source>
</evidence>
<comment type="caution">
    <text evidence="8">The sequence shown here is derived from an EMBL/GenBank/DDBJ whole genome shotgun (WGS) entry which is preliminary data.</text>
</comment>